<dbReference type="GO" id="GO:0003677">
    <property type="term" value="F:DNA binding"/>
    <property type="evidence" value="ECO:0007669"/>
    <property type="project" value="UniProtKB-UniRule"/>
</dbReference>
<dbReference type="GO" id="GO:0005829">
    <property type="term" value="C:cytosol"/>
    <property type="evidence" value="ECO:0007669"/>
    <property type="project" value="TreeGrafter"/>
</dbReference>
<evidence type="ECO:0000256" key="4">
    <source>
        <dbReference type="ARBA" id="ARBA00023125"/>
    </source>
</evidence>
<dbReference type="Gene3D" id="3.30.70.980">
    <property type="match status" value="2"/>
</dbReference>
<name>A0A4U8SFI9_9HELI</name>
<organism evidence="9 10">
    <name type="scientific">Helicobacter trogontum</name>
    <dbReference type="NCBI Taxonomy" id="50960"/>
    <lineage>
        <taxon>Bacteria</taxon>
        <taxon>Pseudomonadati</taxon>
        <taxon>Campylobacterota</taxon>
        <taxon>Epsilonproteobacteria</taxon>
        <taxon>Campylobacterales</taxon>
        <taxon>Helicobacteraceae</taxon>
        <taxon>Helicobacter</taxon>
    </lineage>
</organism>
<dbReference type="Gene3D" id="1.10.10.200">
    <property type="match status" value="1"/>
</dbReference>
<evidence type="ECO:0000256" key="2">
    <source>
        <dbReference type="ARBA" id="ARBA00022490"/>
    </source>
</evidence>
<dbReference type="RefSeq" id="WP_034347513.1">
    <property type="nucleotide sequence ID" value="NZ_FZNG01000002.1"/>
</dbReference>
<evidence type="ECO:0000256" key="3">
    <source>
        <dbReference type="ARBA" id="ARBA00023015"/>
    </source>
</evidence>
<dbReference type="FunFam" id="1.10.10.200:FF:000004">
    <property type="entry name" value="Probable transcriptional regulatory protein BSBG_02618"/>
    <property type="match status" value="1"/>
</dbReference>
<keyword evidence="3 6" id="KW-0805">Transcription regulation</keyword>
<protein>
    <recommendedName>
        <fullName evidence="6">Probable transcriptional regulatory protein LS81_001000</fullName>
    </recommendedName>
</protein>
<feature type="domain" description="TACO1/YebC-like N-terminal" evidence="8">
    <location>
        <begin position="4"/>
        <end position="74"/>
    </location>
</feature>
<evidence type="ECO:0000259" key="7">
    <source>
        <dbReference type="Pfam" id="PF01709"/>
    </source>
</evidence>
<dbReference type="InterPro" id="IPR029072">
    <property type="entry name" value="YebC-like"/>
</dbReference>
<dbReference type="Proteomes" id="UP000029878">
    <property type="component" value="Unassembled WGS sequence"/>
</dbReference>
<evidence type="ECO:0000256" key="5">
    <source>
        <dbReference type="ARBA" id="ARBA00023163"/>
    </source>
</evidence>
<comment type="caution">
    <text evidence="9">The sequence shown here is derived from an EMBL/GenBank/DDBJ whole genome shotgun (WGS) entry which is preliminary data.</text>
</comment>
<dbReference type="AlphaFoldDB" id="A0A4U8SFI9"/>
<proteinExistence type="inferred from homology"/>
<feature type="domain" description="TACO1/YebC-like second and third" evidence="7">
    <location>
        <begin position="78"/>
        <end position="236"/>
    </location>
</feature>
<reference evidence="9 10" key="1">
    <citation type="journal article" date="2014" name="Genome Announc.">
        <title>Draft genome sequences of eight enterohepatic helicobacter species isolated from both laboratory and wild rodents.</title>
        <authorList>
            <person name="Sheh A."/>
            <person name="Shen Z."/>
            <person name="Fox J.G."/>
        </authorList>
    </citation>
    <scope>NUCLEOTIDE SEQUENCE [LARGE SCALE GENOMIC DNA]</scope>
    <source>
        <strain evidence="9 10">ATCC 700114</strain>
    </source>
</reference>
<dbReference type="Pfam" id="PF20772">
    <property type="entry name" value="TACO1_YebC_N"/>
    <property type="match status" value="1"/>
</dbReference>
<evidence type="ECO:0000313" key="10">
    <source>
        <dbReference type="Proteomes" id="UP000029878"/>
    </source>
</evidence>
<comment type="similarity">
    <text evidence="1 6">Belongs to the TACO1 family.</text>
</comment>
<dbReference type="GO" id="GO:0006355">
    <property type="term" value="P:regulation of DNA-templated transcription"/>
    <property type="evidence" value="ECO:0007669"/>
    <property type="project" value="UniProtKB-UniRule"/>
</dbReference>
<gene>
    <name evidence="9" type="ORF">LS81_001000</name>
</gene>
<keyword evidence="5 6" id="KW-0804">Transcription</keyword>
<dbReference type="InterPro" id="IPR049083">
    <property type="entry name" value="TACO1_YebC_N"/>
</dbReference>
<evidence type="ECO:0000256" key="1">
    <source>
        <dbReference type="ARBA" id="ARBA00008724"/>
    </source>
</evidence>
<dbReference type="InterPro" id="IPR026564">
    <property type="entry name" value="Transcrip_reg_TACO1-like_dom3"/>
</dbReference>
<dbReference type="NCBIfam" id="TIGR01033">
    <property type="entry name" value="YebC/PmpR family DNA-binding transcriptional regulator"/>
    <property type="match status" value="1"/>
</dbReference>
<dbReference type="OrthoDB" id="9781053at2"/>
<accession>A0A4U8SFI9</accession>
<evidence type="ECO:0000256" key="6">
    <source>
        <dbReference type="HAMAP-Rule" id="MF_00693"/>
    </source>
</evidence>
<dbReference type="PANTHER" id="PTHR12532:SF6">
    <property type="entry name" value="TRANSCRIPTIONAL REGULATORY PROTEIN YEBC-RELATED"/>
    <property type="match status" value="1"/>
</dbReference>
<dbReference type="InterPro" id="IPR017856">
    <property type="entry name" value="Integrase-like_N"/>
</dbReference>
<comment type="subcellular location">
    <subcellularLocation>
        <location evidence="6">Cytoplasm</location>
    </subcellularLocation>
</comment>
<dbReference type="HAMAP" id="MF_00693">
    <property type="entry name" value="Transcrip_reg_TACO1"/>
    <property type="match status" value="1"/>
</dbReference>
<dbReference type="SUPFAM" id="SSF75625">
    <property type="entry name" value="YebC-like"/>
    <property type="match status" value="1"/>
</dbReference>
<evidence type="ECO:0000259" key="8">
    <source>
        <dbReference type="Pfam" id="PF20772"/>
    </source>
</evidence>
<dbReference type="InterPro" id="IPR002876">
    <property type="entry name" value="Transcrip_reg_TACO1-like"/>
</dbReference>
<dbReference type="PANTHER" id="PTHR12532">
    <property type="entry name" value="TRANSLATIONAL ACTIVATOR OF CYTOCHROME C OXIDASE 1"/>
    <property type="match status" value="1"/>
</dbReference>
<evidence type="ECO:0000313" key="9">
    <source>
        <dbReference type="EMBL" id="TLD84963.1"/>
    </source>
</evidence>
<dbReference type="NCBIfam" id="NF009044">
    <property type="entry name" value="PRK12378.1"/>
    <property type="match status" value="1"/>
</dbReference>
<dbReference type="Pfam" id="PF01709">
    <property type="entry name" value="Transcrip_reg"/>
    <property type="match status" value="1"/>
</dbReference>
<keyword evidence="4 6" id="KW-0238">DNA-binding</keyword>
<dbReference type="InterPro" id="IPR048300">
    <property type="entry name" value="TACO1_YebC-like_2nd/3rd_dom"/>
</dbReference>
<keyword evidence="2 6" id="KW-0963">Cytoplasm</keyword>
<sequence length="237" mass="26320">MGRAFEYRRAAKEKRWGKMSKIFPKLATAITLAAKEGGLDPEMNAKLRTAIANAKAQNMPKDNIDAAIKRASGKDGHFEEVSYEGKAANGVLIFIECATDNPTRTVANIKSYFNKTPNASLLTNGAIDFMFERKGEFQIILNDDNVDEVELALIDCGLDSLEKNEEENNYIAYSKYEDFGALALGLEGLKIEVKSAKLVRIPTSPITLTEEQMQELDKLLDKIEEDDDVQAVYTNLA</sequence>
<dbReference type="EMBL" id="JRPL02000001">
    <property type="protein sequence ID" value="TLD84963.1"/>
    <property type="molecule type" value="Genomic_DNA"/>
</dbReference>